<keyword evidence="2" id="KW-1185">Reference proteome</keyword>
<dbReference type="Proteomes" id="UP000005952">
    <property type="component" value="Chromosome"/>
</dbReference>
<gene>
    <name evidence="1" type="ORF">HYPDE_33838</name>
</gene>
<dbReference type="KEGG" id="hdt:HYPDE_33838"/>
<sequence>MENAMNRLRLILVIGLALIPSVGYAARCDGNFQLVRGSWVSTRYCRAVEIAKVARESGMNVSAETLLRHPSRADEVCRFIDSDIRAHPACEEMHAIFEWAW</sequence>
<dbReference type="EMBL" id="CP005587">
    <property type="protein sequence ID" value="AGK58440.1"/>
    <property type="molecule type" value="Genomic_DNA"/>
</dbReference>
<protein>
    <submittedName>
        <fullName evidence="1">Uncharacterized protein</fullName>
    </submittedName>
</protein>
<evidence type="ECO:0000313" key="2">
    <source>
        <dbReference type="Proteomes" id="UP000005952"/>
    </source>
</evidence>
<proteinExistence type="predicted"/>
<dbReference type="HOGENOM" id="CLU_171024_0_0_5"/>
<name>N0BE98_9HYPH</name>
<dbReference type="AlphaFoldDB" id="N0BE98"/>
<accession>N0BE98</accession>
<organism evidence="1 2">
    <name type="scientific">Hyphomicrobium denitrificans 1NES1</name>
    <dbReference type="NCBI Taxonomy" id="670307"/>
    <lineage>
        <taxon>Bacteria</taxon>
        <taxon>Pseudomonadati</taxon>
        <taxon>Pseudomonadota</taxon>
        <taxon>Alphaproteobacteria</taxon>
        <taxon>Hyphomicrobiales</taxon>
        <taxon>Hyphomicrobiaceae</taxon>
        <taxon>Hyphomicrobium</taxon>
    </lineage>
</organism>
<reference evidence="1 2" key="1">
    <citation type="journal article" date="2013" name="Genome Announc.">
        <title>Genome sequences for three denitrifying bacterial strains isolated from a uranium- and nitrate-contaminated subsurface environment.</title>
        <authorList>
            <person name="Venkatramanan R."/>
            <person name="Prakash O."/>
            <person name="Woyke T."/>
            <person name="Chain P."/>
            <person name="Goodwin L.A."/>
            <person name="Watson D."/>
            <person name="Brooks S."/>
            <person name="Kostka J.E."/>
            <person name="Green S.J."/>
        </authorList>
    </citation>
    <scope>NUCLEOTIDE SEQUENCE [LARGE SCALE GENOMIC DNA]</scope>
    <source>
        <strain evidence="1 2">1NES1</strain>
    </source>
</reference>
<evidence type="ECO:0000313" key="1">
    <source>
        <dbReference type="EMBL" id="AGK58440.1"/>
    </source>
</evidence>